<feature type="transmembrane region" description="Helical" evidence="1">
    <location>
        <begin position="130"/>
        <end position="155"/>
    </location>
</feature>
<dbReference type="OrthoDB" id="4570818at2"/>
<sequence length="156" mass="16320">MIEQLNALVDTLHPALQILAVLVIGIVPFLESYVGAGVGALAGMPVIVAVVAAVAGNLLALAAATWLGTRARRGLTRGREKPQSERRRKLVARVDRYGVPVASLLAPTLMAISFTAFAMVAAGLDRRQVVVWQTITIIVWGVLFGALGLGALTALG</sequence>
<dbReference type="EMBL" id="FOUY01000002">
    <property type="protein sequence ID" value="SFM74235.1"/>
    <property type="molecule type" value="Genomic_DNA"/>
</dbReference>
<evidence type="ECO:0000313" key="2">
    <source>
        <dbReference type="EMBL" id="SFM74235.1"/>
    </source>
</evidence>
<dbReference type="AlphaFoldDB" id="A0A1I4TC56"/>
<gene>
    <name evidence="2" type="ORF">SAMN05216207_1002217</name>
</gene>
<dbReference type="RefSeq" id="WP_093337124.1">
    <property type="nucleotide sequence ID" value="NZ_FOUY01000002.1"/>
</dbReference>
<name>A0A1I4TC56_PSUAM</name>
<keyword evidence="1" id="KW-0472">Membrane</keyword>
<keyword evidence="3" id="KW-1185">Reference proteome</keyword>
<evidence type="ECO:0000313" key="3">
    <source>
        <dbReference type="Proteomes" id="UP000199614"/>
    </source>
</evidence>
<reference evidence="2 3" key="1">
    <citation type="submission" date="2016-10" db="EMBL/GenBank/DDBJ databases">
        <authorList>
            <person name="de Groot N.N."/>
        </authorList>
    </citation>
    <scope>NUCLEOTIDE SEQUENCE [LARGE SCALE GENOMIC DNA]</scope>
    <source>
        <strain evidence="2 3">CGMCC 4.1877</strain>
    </source>
</reference>
<accession>A0A1I4TC56</accession>
<organism evidence="2 3">
    <name type="scientific">Pseudonocardia ammonioxydans</name>
    <dbReference type="NCBI Taxonomy" id="260086"/>
    <lineage>
        <taxon>Bacteria</taxon>
        <taxon>Bacillati</taxon>
        <taxon>Actinomycetota</taxon>
        <taxon>Actinomycetes</taxon>
        <taxon>Pseudonocardiales</taxon>
        <taxon>Pseudonocardiaceae</taxon>
        <taxon>Pseudonocardia</taxon>
    </lineage>
</organism>
<keyword evidence="1" id="KW-1133">Transmembrane helix</keyword>
<dbReference type="Proteomes" id="UP000199614">
    <property type="component" value="Unassembled WGS sequence"/>
</dbReference>
<feature type="transmembrane region" description="Helical" evidence="1">
    <location>
        <begin position="97"/>
        <end position="124"/>
    </location>
</feature>
<feature type="transmembrane region" description="Helical" evidence="1">
    <location>
        <begin position="42"/>
        <end position="67"/>
    </location>
</feature>
<dbReference type="STRING" id="260086.SAMN05216207_1002217"/>
<evidence type="ECO:0008006" key="4">
    <source>
        <dbReference type="Google" id="ProtNLM"/>
    </source>
</evidence>
<keyword evidence="1" id="KW-0812">Transmembrane</keyword>
<evidence type="ECO:0000256" key="1">
    <source>
        <dbReference type="SAM" id="Phobius"/>
    </source>
</evidence>
<proteinExistence type="predicted"/>
<protein>
    <recommendedName>
        <fullName evidence="4">Small multi-drug export protein</fullName>
    </recommendedName>
</protein>